<comment type="caution">
    <text evidence="2">The sequence shown here is derived from an EMBL/GenBank/DDBJ whole genome shotgun (WGS) entry which is preliminary data.</text>
</comment>
<keyword evidence="3" id="KW-1185">Reference proteome</keyword>
<dbReference type="RefSeq" id="WP_193518246.1">
    <property type="nucleotide sequence ID" value="NZ_BMXL01000018.1"/>
</dbReference>
<dbReference type="EMBL" id="BMXL01000018">
    <property type="protein sequence ID" value="GHD30567.1"/>
    <property type="molecule type" value="Genomic_DNA"/>
</dbReference>
<gene>
    <name evidence="2" type="ORF">GCM10007147_32490</name>
</gene>
<name>A0A919CJ70_9ACTN</name>
<accession>A0A919CJ70</accession>
<reference evidence="2 3" key="1">
    <citation type="journal article" date="2014" name="Int. J. Syst. Evol. Microbiol.">
        <title>Complete genome sequence of Corynebacterium casei LMG S-19264T (=DSM 44701T), isolated from a smear-ripened cheese.</title>
        <authorList>
            <consortium name="US DOE Joint Genome Institute (JGI-PGF)"/>
            <person name="Walter F."/>
            <person name="Albersmeier A."/>
            <person name="Kalinowski J."/>
            <person name="Ruckert C."/>
        </authorList>
    </citation>
    <scope>NUCLEOTIDE SEQUENCE [LARGE SCALE GENOMIC DNA]</scope>
    <source>
        <strain evidence="2 3">KCTC 19473</strain>
    </source>
</reference>
<proteinExistence type="predicted"/>
<dbReference type="AlphaFoldDB" id="A0A919CJ70"/>
<dbReference type="Proteomes" id="UP000654947">
    <property type="component" value="Unassembled WGS sequence"/>
</dbReference>
<evidence type="ECO:0000256" key="1">
    <source>
        <dbReference type="SAM" id="MobiDB-lite"/>
    </source>
</evidence>
<organism evidence="2 3">
    <name type="scientific">Nocardiopsis kunsanensis</name>
    <dbReference type="NCBI Taxonomy" id="141693"/>
    <lineage>
        <taxon>Bacteria</taxon>
        <taxon>Bacillati</taxon>
        <taxon>Actinomycetota</taxon>
        <taxon>Actinomycetes</taxon>
        <taxon>Streptosporangiales</taxon>
        <taxon>Nocardiopsidaceae</taxon>
        <taxon>Nocardiopsis</taxon>
    </lineage>
</organism>
<feature type="region of interest" description="Disordered" evidence="1">
    <location>
        <begin position="1"/>
        <end position="23"/>
    </location>
</feature>
<protein>
    <submittedName>
        <fullName evidence="2">Uncharacterized protein</fullName>
    </submittedName>
</protein>
<evidence type="ECO:0000313" key="2">
    <source>
        <dbReference type="EMBL" id="GHD30567.1"/>
    </source>
</evidence>
<sequence>MDSLTNSHNALDELRQLSQQGNLSSEEKQGLDAFIACVAPHLMEGATETFLGKIAMVAFDESDIDPSASADELLDKLSDQFDVEIEPTV</sequence>
<evidence type="ECO:0000313" key="3">
    <source>
        <dbReference type="Proteomes" id="UP000654947"/>
    </source>
</evidence>